<dbReference type="CDD" id="cd11642">
    <property type="entry name" value="SUMT"/>
    <property type="match status" value="1"/>
</dbReference>
<dbReference type="PROSITE" id="PS00839">
    <property type="entry name" value="SUMT_1"/>
    <property type="match status" value="1"/>
</dbReference>
<dbReference type="InterPro" id="IPR014777">
    <property type="entry name" value="4pyrrole_Mease_sub1"/>
</dbReference>
<evidence type="ECO:0000256" key="8">
    <source>
        <dbReference type="RuleBase" id="RU003960"/>
    </source>
</evidence>
<dbReference type="PROSITE" id="PS00840">
    <property type="entry name" value="SUMT_2"/>
    <property type="match status" value="1"/>
</dbReference>
<dbReference type="PANTHER" id="PTHR45790">
    <property type="entry name" value="SIROHEME SYNTHASE-RELATED"/>
    <property type="match status" value="1"/>
</dbReference>
<dbReference type="Gene3D" id="3.30.950.10">
    <property type="entry name" value="Methyltransferase, Cobalt-precorrin-4 Transmethylase, Domain 2"/>
    <property type="match status" value="1"/>
</dbReference>
<evidence type="ECO:0000259" key="9">
    <source>
        <dbReference type="Pfam" id="PF00590"/>
    </source>
</evidence>
<dbReference type="Gene3D" id="3.40.1010.10">
    <property type="entry name" value="Cobalt-precorrin-4 Transmethylase, Domain 1"/>
    <property type="match status" value="1"/>
</dbReference>
<evidence type="ECO:0000256" key="2">
    <source>
        <dbReference type="ARBA" id="ARBA00012162"/>
    </source>
</evidence>
<dbReference type="NCBIfam" id="NF004790">
    <property type="entry name" value="PRK06136.1"/>
    <property type="match status" value="1"/>
</dbReference>
<dbReference type="Proteomes" id="UP000660885">
    <property type="component" value="Unassembled WGS sequence"/>
</dbReference>
<dbReference type="SUPFAM" id="SSF53790">
    <property type="entry name" value="Tetrapyrrole methylase"/>
    <property type="match status" value="1"/>
</dbReference>
<protein>
    <recommendedName>
        <fullName evidence="2">uroporphyrinogen-III C-methyltransferase</fullName>
        <ecNumber evidence="2">2.1.1.107</ecNumber>
    </recommendedName>
</protein>
<organism evidence="10 11">
    <name type="scientific">Belnapia arida</name>
    <dbReference type="NCBI Taxonomy" id="2804533"/>
    <lineage>
        <taxon>Bacteria</taxon>
        <taxon>Pseudomonadati</taxon>
        <taxon>Pseudomonadota</taxon>
        <taxon>Alphaproteobacteria</taxon>
        <taxon>Acetobacterales</taxon>
        <taxon>Roseomonadaceae</taxon>
        <taxon>Belnapia</taxon>
    </lineage>
</organism>
<name>A0ABS1U9F3_9PROT</name>
<evidence type="ECO:0000313" key="11">
    <source>
        <dbReference type="Proteomes" id="UP000660885"/>
    </source>
</evidence>
<dbReference type="EC" id="2.1.1.107" evidence="2"/>
<evidence type="ECO:0000256" key="5">
    <source>
        <dbReference type="ARBA" id="ARBA00022691"/>
    </source>
</evidence>
<dbReference type="GO" id="GO:0004851">
    <property type="term" value="F:uroporphyrin-III C-methyltransferase activity"/>
    <property type="evidence" value="ECO:0007669"/>
    <property type="project" value="UniProtKB-EC"/>
</dbReference>
<keyword evidence="3 8" id="KW-0489">Methyltransferase</keyword>
<dbReference type="NCBIfam" id="TIGR01469">
    <property type="entry name" value="cobA_cysG_Cterm"/>
    <property type="match status" value="1"/>
</dbReference>
<evidence type="ECO:0000256" key="6">
    <source>
        <dbReference type="ARBA" id="ARBA00023244"/>
    </source>
</evidence>
<feature type="domain" description="Tetrapyrrole methylase" evidence="9">
    <location>
        <begin position="6"/>
        <end position="215"/>
    </location>
</feature>
<dbReference type="PANTHER" id="PTHR45790:SF3">
    <property type="entry name" value="S-ADENOSYL-L-METHIONINE-DEPENDENT UROPORPHYRINOGEN III METHYLTRANSFERASE, CHLOROPLASTIC"/>
    <property type="match status" value="1"/>
</dbReference>
<comment type="caution">
    <text evidence="10">The sequence shown here is derived from an EMBL/GenBank/DDBJ whole genome shotgun (WGS) entry which is preliminary data.</text>
</comment>
<evidence type="ECO:0000313" key="10">
    <source>
        <dbReference type="EMBL" id="MBL6081316.1"/>
    </source>
</evidence>
<dbReference type="EMBL" id="JAETWB010000025">
    <property type="protein sequence ID" value="MBL6081316.1"/>
    <property type="molecule type" value="Genomic_DNA"/>
</dbReference>
<dbReference type="InterPro" id="IPR050161">
    <property type="entry name" value="Siro_Cobalamin_biosynth"/>
</dbReference>
<gene>
    <name evidence="10" type="primary">cobA</name>
    <name evidence="10" type="ORF">JMJ56_25300</name>
</gene>
<keyword evidence="6" id="KW-0627">Porphyrin biosynthesis</keyword>
<dbReference type="InterPro" id="IPR035996">
    <property type="entry name" value="4pyrrol_Methylase_sf"/>
</dbReference>
<evidence type="ECO:0000256" key="3">
    <source>
        <dbReference type="ARBA" id="ARBA00022603"/>
    </source>
</evidence>
<comment type="similarity">
    <text evidence="1 8">Belongs to the precorrin methyltransferase family.</text>
</comment>
<dbReference type="InterPro" id="IPR006366">
    <property type="entry name" value="CobA/CysG_C"/>
</dbReference>
<dbReference type="GO" id="GO:0032259">
    <property type="term" value="P:methylation"/>
    <property type="evidence" value="ECO:0007669"/>
    <property type="project" value="UniProtKB-KW"/>
</dbReference>
<accession>A0ABS1U9F3</accession>
<sequence length="242" mass="25450">MIGRAYLIGAGPGDPELLTLKAARIIATADVVLFDNLVGPEVLTFARSDAQMINVGKRCGRHSTEQAAINRLIRIYARAGRCVVRLKGGDPFVFGRGGEELQSLREAGVPVEVVPGITTALAVGAQLQVPLTHRGVSRSLHLLTAHDHQDGLPEYDWAALARGGTLAVYMGIRTLRLLTARLLEAGMKPSTPAVAVQSVTLPQESCVYGTLADLADQVARLGGAGPTMVLIGEVVAMGAITV</sequence>
<keyword evidence="4 8" id="KW-0808">Transferase</keyword>
<comment type="pathway">
    <text evidence="7">Porphyrin-containing compound metabolism; siroheme biosynthesis; precorrin-2 from uroporphyrinogen III: step 1/1.</text>
</comment>
<dbReference type="Pfam" id="PF00590">
    <property type="entry name" value="TP_methylase"/>
    <property type="match status" value="1"/>
</dbReference>
<reference evidence="10 11" key="1">
    <citation type="submission" date="2021-01" db="EMBL/GenBank/DDBJ databases">
        <title>Belnapia mucosa sp. nov. and Belnapia arida sp. nov., isolated from the Tabernas Desert (Almeria, Spain).</title>
        <authorList>
            <person name="Molina-Menor E."/>
            <person name="Vidal-Verdu A."/>
            <person name="Calonge A."/>
            <person name="Satari L."/>
            <person name="Pereto J."/>
            <person name="Porcar M."/>
        </authorList>
    </citation>
    <scope>NUCLEOTIDE SEQUENCE [LARGE SCALE GENOMIC DNA]</scope>
    <source>
        <strain evidence="10 11">T18</strain>
    </source>
</reference>
<proteinExistence type="inferred from homology"/>
<evidence type="ECO:0000256" key="7">
    <source>
        <dbReference type="ARBA" id="ARBA00025705"/>
    </source>
</evidence>
<dbReference type="InterPro" id="IPR000878">
    <property type="entry name" value="4pyrrol_Mease"/>
</dbReference>
<keyword evidence="11" id="KW-1185">Reference proteome</keyword>
<evidence type="ECO:0000256" key="4">
    <source>
        <dbReference type="ARBA" id="ARBA00022679"/>
    </source>
</evidence>
<dbReference type="InterPro" id="IPR003043">
    <property type="entry name" value="Uropor_MeTrfase_CS"/>
</dbReference>
<dbReference type="InterPro" id="IPR014776">
    <property type="entry name" value="4pyrrole_Mease_sub2"/>
</dbReference>
<evidence type="ECO:0000256" key="1">
    <source>
        <dbReference type="ARBA" id="ARBA00005879"/>
    </source>
</evidence>
<keyword evidence="5" id="KW-0949">S-adenosyl-L-methionine</keyword>
<dbReference type="RefSeq" id="WP_202834539.1">
    <property type="nucleotide sequence ID" value="NZ_JAETWB010000025.1"/>
</dbReference>